<keyword evidence="2" id="KW-1185">Reference proteome</keyword>
<evidence type="ECO:0000313" key="1">
    <source>
        <dbReference type="EMBL" id="WGH92294.1"/>
    </source>
</evidence>
<gene>
    <name evidence="1" type="ORF">QDX21_08150</name>
</gene>
<protein>
    <submittedName>
        <fullName evidence="1">Uncharacterized protein</fullName>
    </submittedName>
</protein>
<dbReference type="EMBL" id="CP122566">
    <property type="protein sequence ID" value="WGH92294.1"/>
    <property type="molecule type" value="Genomic_DNA"/>
</dbReference>
<proteinExistence type="predicted"/>
<organism evidence="1 2">
    <name type="scientific">Auritidibacter ignavus</name>
    <dbReference type="NCBI Taxonomy" id="678932"/>
    <lineage>
        <taxon>Bacteria</taxon>
        <taxon>Bacillati</taxon>
        <taxon>Actinomycetota</taxon>
        <taxon>Actinomycetes</taxon>
        <taxon>Micrococcales</taxon>
        <taxon>Micrococcaceae</taxon>
        <taxon>Auritidibacter</taxon>
    </lineage>
</organism>
<reference evidence="1 2" key="1">
    <citation type="submission" date="2023-03" db="EMBL/GenBank/DDBJ databases">
        <title>Complete genome sequences of several Auritidibacter ignavus strains isolated from ear infections.</title>
        <authorList>
            <person name="Baehr T."/>
            <person name="Baumhoegger A.M."/>
        </authorList>
    </citation>
    <scope>NUCLEOTIDE SEQUENCE [LARGE SCALE GENOMIC DNA]</scope>
    <source>
        <strain evidence="1 2">BABAE-6</strain>
    </source>
</reference>
<sequence>MIDLTRVDPRLYDDITLIVDELQASVGLDPDSVLVVGAGYRDILHAAFGHTFPLRATTDTDLGIAVHDWTISERIDVRFRRIGSNGIRYSIAGIPVDIMPFGEVEDPDGITHPAARRGSRGLRVPRRLRAFPPAHVAEPHVGAVAAACWVRRLKDAVMDRPRHVRA</sequence>
<name>A0AAJ6DBE0_9MICC</name>
<evidence type="ECO:0000313" key="2">
    <source>
        <dbReference type="Proteomes" id="UP001224674"/>
    </source>
</evidence>
<accession>A0AAJ6DBE0</accession>
<dbReference type="Proteomes" id="UP001224674">
    <property type="component" value="Chromosome"/>
</dbReference>
<dbReference type="AlphaFoldDB" id="A0AAJ6DBE0"/>
<dbReference type="RefSeq" id="WP_279674468.1">
    <property type="nucleotide sequence ID" value="NZ_CP122566.1"/>
</dbReference>